<organism evidence="2 3">
    <name type="scientific">Exidia glandulosa HHB12029</name>
    <dbReference type="NCBI Taxonomy" id="1314781"/>
    <lineage>
        <taxon>Eukaryota</taxon>
        <taxon>Fungi</taxon>
        <taxon>Dikarya</taxon>
        <taxon>Basidiomycota</taxon>
        <taxon>Agaricomycotina</taxon>
        <taxon>Agaricomycetes</taxon>
        <taxon>Auriculariales</taxon>
        <taxon>Exidiaceae</taxon>
        <taxon>Exidia</taxon>
    </lineage>
</organism>
<dbReference type="EMBL" id="KV426104">
    <property type="protein sequence ID" value="KZV88276.1"/>
    <property type="molecule type" value="Genomic_DNA"/>
</dbReference>
<evidence type="ECO:0000256" key="1">
    <source>
        <dbReference type="SAM" id="SignalP"/>
    </source>
</evidence>
<dbReference type="SUPFAM" id="SSF49503">
    <property type="entry name" value="Cupredoxins"/>
    <property type="match status" value="2"/>
</dbReference>
<sequence length="388" mass="40533">MLAFTPLFLALASSAFALPQVAKRSKTYTIKVGADSELKFDPPAIFADIGDEVIFQFTSKNHSVVQSSFASPCGHLDGGFKTDFMPVAAGLTDDQLPTAKFTVTESEPLWFYCSQALHTPAAHCKKGMVFAINCPATGEKSFDNFKASAIASNADQPLADPAPATTDVIDPVLPDPTYAGVTLPPAETAATKTDVITLGTSTWTTTWASYPNSPDPTPNAVDGNEIKVAVGANGELTFTPAHVEAKPRDRIVFEFQSKNHSVVQSSFGAPCTPFTSLQGASGVNSGFMPVVAGQANPSFTITVNDTTPLYFYCAQTGHCGKGMVFSVNTNEQGARNYNAFQSLAKQLNASSTDSAPSPSSTTDGTGSASRSVASAGLLFAGALAAILL</sequence>
<keyword evidence="1" id="KW-0732">Signal</keyword>
<gene>
    <name evidence="2" type="ORF">EXIGLDRAFT_711578</name>
</gene>
<feature type="signal peptide" evidence="1">
    <location>
        <begin position="1"/>
        <end position="17"/>
    </location>
</feature>
<dbReference type="Proteomes" id="UP000077266">
    <property type="component" value="Unassembled WGS sequence"/>
</dbReference>
<dbReference type="PANTHER" id="PTHR34883">
    <property type="entry name" value="SERINE-RICH PROTEIN, PUTATIVE-RELATED-RELATED"/>
    <property type="match status" value="1"/>
</dbReference>
<dbReference type="OrthoDB" id="1921208at2759"/>
<dbReference type="AlphaFoldDB" id="A0A165F321"/>
<dbReference type="InterPro" id="IPR008972">
    <property type="entry name" value="Cupredoxin"/>
</dbReference>
<accession>A0A165F321</accession>
<evidence type="ECO:0000313" key="2">
    <source>
        <dbReference type="EMBL" id="KZV88276.1"/>
    </source>
</evidence>
<dbReference type="InParanoid" id="A0A165F321"/>
<proteinExistence type="predicted"/>
<protein>
    <recommendedName>
        <fullName evidence="4">Cupredoxin</fullName>
    </recommendedName>
</protein>
<name>A0A165F321_EXIGL</name>
<keyword evidence="3" id="KW-1185">Reference proteome</keyword>
<dbReference type="InterPro" id="IPR052953">
    <property type="entry name" value="Ser-rich/MCO-related"/>
</dbReference>
<dbReference type="CDD" id="cd00920">
    <property type="entry name" value="Cupredoxin"/>
    <property type="match status" value="2"/>
</dbReference>
<feature type="chain" id="PRO_5007857526" description="Cupredoxin" evidence="1">
    <location>
        <begin position="18"/>
        <end position="388"/>
    </location>
</feature>
<evidence type="ECO:0008006" key="4">
    <source>
        <dbReference type="Google" id="ProtNLM"/>
    </source>
</evidence>
<evidence type="ECO:0000313" key="3">
    <source>
        <dbReference type="Proteomes" id="UP000077266"/>
    </source>
</evidence>
<dbReference type="PANTHER" id="PTHR34883:SF15">
    <property type="entry name" value="EXTRACELLULAR SERINE-RICH PROTEIN"/>
    <property type="match status" value="1"/>
</dbReference>
<dbReference type="Gene3D" id="2.60.40.420">
    <property type="entry name" value="Cupredoxins - blue copper proteins"/>
    <property type="match status" value="2"/>
</dbReference>
<reference evidence="2 3" key="1">
    <citation type="journal article" date="2016" name="Mol. Biol. Evol.">
        <title>Comparative Genomics of Early-Diverging Mushroom-Forming Fungi Provides Insights into the Origins of Lignocellulose Decay Capabilities.</title>
        <authorList>
            <person name="Nagy L.G."/>
            <person name="Riley R."/>
            <person name="Tritt A."/>
            <person name="Adam C."/>
            <person name="Daum C."/>
            <person name="Floudas D."/>
            <person name="Sun H."/>
            <person name="Yadav J.S."/>
            <person name="Pangilinan J."/>
            <person name="Larsson K.H."/>
            <person name="Matsuura K."/>
            <person name="Barry K."/>
            <person name="Labutti K."/>
            <person name="Kuo R."/>
            <person name="Ohm R.A."/>
            <person name="Bhattacharya S.S."/>
            <person name="Shirouzu T."/>
            <person name="Yoshinaga Y."/>
            <person name="Martin F.M."/>
            <person name="Grigoriev I.V."/>
            <person name="Hibbett D.S."/>
        </authorList>
    </citation>
    <scope>NUCLEOTIDE SEQUENCE [LARGE SCALE GENOMIC DNA]</scope>
    <source>
        <strain evidence="2 3">HHB12029</strain>
    </source>
</reference>
<dbReference type="STRING" id="1314781.A0A165F321"/>